<gene>
    <name evidence="2" type="ordered locus">Cyan7425_0023</name>
</gene>
<name>B8HZ91_CYAP4</name>
<reference evidence="2" key="1">
    <citation type="submission" date="2009-01" db="EMBL/GenBank/DDBJ databases">
        <title>Complete sequence of plasmid2 Cyanothece sp. PCC 7425.</title>
        <authorList>
            <consortium name="US DOE Joint Genome Institute"/>
            <person name="Lucas S."/>
            <person name="Copeland A."/>
            <person name="Lapidus A."/>
            <person name="Glavina del Rio T."/>
            <person name="Dalin E."/>
            <person name="Tice H."/>
            <person name="Bruce D."/>
            <person name="Goodwin L."/>
            <person name="Pitluck S."/>
            <person name="Sims D."/>
            <person name="Meineke L."/>
            <person name="Brettin T."/>
            <person name="Detter J.C."/>
            <person name="Han C."/>
            <person name="Larimer F."/>
            <person name="Land M."/>
            <person name="Hauser L."/>
            <person name="Kyrpides N."/>
            <person name="Ovchinnikova G."/>
            <person name="Liberton M."/>
            <person name="Stoeckel J."/>
            <person name="Banerjee A."/>
            <person name="Singh A."/>
            <person name="Page L."/>
            <person name="Sato H."/>
            <person name="Zhao L."/>
            <person name="Sherman L."/>
            <person name="Pakrasi H."/>
            <person name="Richardson P."/>
        </authorList>
    </citation>
    <scope>NUCLEOTIDE SEQUENCE</scope>
    <source>
        <strain evidence="2">PCC 7425</strain>
        <plasmid evidence="2">pP742502</plasmid>
    </source>
</reference>
<keyword evidence="2" id="KW-0614">Plasmid</keyword>
<geneLocation type="plasmid" evidence="2">
    <name>pP742502</name>
</geneLocation>
<feature type="chain" id="PRO_5005666062" evidence="1">
    <location>
        <begin position="24"/>
        <end position="141"/>
    </location>
</feature>
<sequence length="141" mass="15751">MGKWRWRGTFLLSIISAIAPLWAQCAEYQGKNIDGLVFSGQAFSYSLGGLYSAQVKFEQNDAILKFVNGSQLRLRLDSETITDLSNIQGYVKPPLFSLGLYTPDITDYSPLMRSPSPYAGQWRIDINSPSVNPSLFPAKHE</sequence>
<dbReference type="HOGENOM" id="CLU_1822185_0_0_3"/>
<dbReference type="OrthoDB" id="486878at2"/>
<accession>B8HZ91</accession>
<evidence type="ECO:0000313" key="2">
    <source>
        <dbReference type="EMBL" id="ACL47739.1"/>
    </source>
</evidence>
<protein>
    <submittedName>
        <fullName evidence="2">Uncharacterized protein</fullName>
    </submittedName>
</protein>
<proteinExistence type="predicted"/>
<dbReference type="AlphaFoldDB" id="B8HZ91"/>
<feature type="signal peptide" evidence="1">
    <location>
        <begin position="1"/>
        <end position="23"/>
    </location>
</feature>
<dbReference type="KEGG" id="cyn:Cyan7425_0023"/>
<dbReference type="eggNOG" id="ENOG5033BQU">
    <property type="taxonomic scope" value="Bacteria"/>
</dbReference>
<dbReference type="EMBL" id="CP001346">
    <property type="protein sequence ID" value="ACL47739.1"/>
    <property type="molecule type" value="Genomic_DNA"/>
</dbReference>
<evidence type="ECO:0000256" key="1">
    <source>
        <dbReference type="SAM" id="SignalP"/>
    </source>
</evidence>
<keyword evidence="1" id="KW-0732">Signal</keyword>
<organism evidence="2">
    <name type="scientific">Cyanothece sp. (strain PCC 7425 / ATCC 29141)</name>
    <dbReference type="NCBI Taxonomy" id="395961"/>
    <lineage>
        <taxon>Bacteria</taxon>
        <taxon>Bacillati</taxon>
        <taxon>Cyanobacteriota</taxon>
        <taxon>Cyanophyceae</taxon>
        <taxon>Gomontiellales</taxon>
        <taxon>Cyanothecaceae</taxon>
        <taxon>Cyanothece</taxon>
    </lineage>
</organism>